<evidence type="ECO:0000256" key="3">
    <source>
        <dbReference type="ARBA" id="ARBA00023143"/>
    </source>
</evidence>
<evidence type="ECO:0000313" key="8">
    <source>
        <dbReference type="Proteomes" id="UP000612456"/>
    </source>
</evidence>
<dbReference type="RefSeq" id="WP_308422806.1">
    <property type="nucleotide sequence ID" value="NZ_BMHP01000002.1"/>
</dbReference>
<reference evidence="7" key="1">
    <citation type="journal article" date="2014" name="Int. J. Syst. Evol. Microbiol.">
        <title>Complete genome sequence of Corynebacterium casei LMG S-19264T (=DSM 44701T), isolated from a smear-ripened cheese.</title>
        <authorList>
            <consortium name="US DOE Joint Genome Institute (JGI-PGF)"/>
            <person name="Walter F."/>
            <person name="Albersmeier A."/>
            <person name="Kalinowski J."/>
            <person name="Ruckert C."/>
        </authorList>
    </citation>
    <scope>NUCLEOTIDE SEQUENCE</scope>
    <source>
        <strain evidence="7">CGMCC 1.15178</strain>
    </source>
</reference>
<dbReference type="EMBL" id="BMHP01000002">
    <property type="protein sequence ID" value="GGD72737.1"/>
    <property type="molecule type" value="Genomic_DNA"/>
</dbReference>
<evidence type="ECO:0000259" key="5">
    <source>
        <dbReference type="Pfam" id="PF00669"/>
    </source>
</evidence>
<keyword evidence="8" id="KW-1185">Reference proteome</keyword>
<evidence type="ECO:0000256" key="1">
    <source>
        <dbReference type="ARBA" id="ARBA00005709"/>
    </source>
</evidence>
<evidence type="ECO:0000313" key="7">
    <source>
        <dbReference type="EMBL" id="GGD72737.1"/>
    </source>
</evidence>
<dbReference type="InterPro" id="IPR001029">
    <property type="entry name" value="Flagellin_N"/>
</dbReference>
<dbReference type="GO" id="GO:0005198">
    <property type="term" value="F:structural molecule activity"/>
    <property type="evidence" value="ECO:0007669"/>
    <property type="project" value="UniProtKB-UniRule"/>
</dbReference>
<organism evidence="7 8">
    <name type="scientific">Paenibacillus nasutitermitis</name>
    <dbReference type="NCBI Taxonomy" id="1652958"/>
    <lineage>
        <taxon>Bacteria</taxon>
        <taxon>Bacillati</taxon>
        <taxon>Bacillota</taxon>
        <taxon>Bacilli</taxon>
        <taxon>Bacillales</taxon>
        <taxon>Paenibacillaceae</taxon>
        <taxon>Paenibacillus</taxon>
    </lineage>
</organism>
<dbReference type="InterPro" id="IPR001492">
    <property type="entry name" value="Flagellin"/>
</dbReference>
<keyword evidence="3 4" id="KW-0975">Bacterial flagellum</keyword>
<dbReference type="PANTHER" id="PTHR42792:SF2">
    <property type="entry name" value="FLAGELLIN"/>
    <property type="match status" value="1"/>
</dbReference>
<feature type="domain" description="Flagellin N-terminal" evidence="5">
    <location>
        <begin position="3"/>
        <end position="138"/>
    </location>
</feature>
<comment type="subcellular location">
    <subcellularLocation>
        <location evidence="4">Secreted</location>
    </subcellularLocation>
    <subcellularLocation>
        <location evidence="4">Bacterial flagellum</location>
    </subcellularLocation>
</comment>
<dbReference type="AlphaFoldDB" id="A0A916Z1V9"/>
<gene>
    <name evidence="7" type="ORF">GCM10010911_33240</name>
</gene>
<dbReference type="Gene3D" id="1.20.1330.10">
    <property type="entry name" value="f41 fragment of flagellin, N-terminal domain"/>
    <property type="match status" value="2"/>
</dbReference>
<dbReference type="Proteomes" id="UP000612456">
    <property type="component" value="Unassembled WGS sequence"/>
</dbReference>
<keyword evidence="4" id="KW-0964">Secreted</keyword>
<protein>
    <recommendedName>
        <fullName evidence="2 4">Flagellin</fullName>
    </recommendedName>
</protein>
<comment type="function">
    <text evidence="4">Flagellin is the subunit protein which polymerizes to form the filaments of bacterial flagella.</text>
</comment>
<reference evidence="7" key="2">
    <citation type="submission" date="2020-09" db="EMBL/GenBank/DDBJ databases">
        <authorList>
            <person name="Sun Q."/>
            <person name="Zhou Y."/>
        </authorList>
    </citation>
    <scope>NUCLEOTIDE SEQUENCE</scope>
    <source>
        <strain evidence="7">CGMCC 1.15178</strain>
    </source>
</reference>
<evidence type="ECO:0000256" key="2">
    <source>
        <dbReference type="ARBA" id="ARBA00020110"/>
    </source>
</evidence>
<name>A0A916Z1V9_9BACL</name>
<evidence type="ECO:0000256" key="4">
    <source>
        <dbReference type="RuleBase" id="RU362073"/>
    </source>
</evidence>
<comment type="similarity">
    <text evidence="1 4">Belongs to the bacterial flagellin family.</text>
</comment>
<evidence type="ECO:0000259" key="6">
    <source>
        <dbReference type="Pfam" id="PF00700"/>
    </source>
</evidence>
<dbReference type="PRINTS" id="PR00207">
    <property type="entry name" value="FLAGELLIN"/>
</dbReference>
<dbReference type="GO" id="GO:0009288">
    <property type="term" value="C:bacterial-type flagellum"/>
    <property type="evidence" value="ECO:0007669"/>
    <property type="project" value="UniProtKB-SubCell"/>
</dbReference>
<sequence length="908" mass="91383">MRINHNIAALNTHRQLAGNTTEAGKSLEKLSSGLRINRAGDDAAGLAISEKMRSQIRGLNQAQRNSQDAISLIQTAEGALNETHSILQRMRELAAQSANGTNSIEDRQAIQEEINQLTSEINRIGNTTEFNTKSLMKGELNVQKVSTANVTGGAVSGNISITNSNTAATTTGSALGNVSISAVGGGTVTGNVAYGTPSAANSGPNVTVTSATAAGGVDVAATLGAGFSVVSAATQGATITSSITYANSADPDSGPNVTAGNNELTINLNGAIETIELDVLNYGAGGDDSAADFVSDLETKIQALGGAFANVTVSIDANDNILFKTNDADDSFAITGGNALVHLSTAGNGSDLATAADTPNNELTLTVGGNTQTISLSAADYDMTGAVGRNAFLADLNTQLGGAFGAGNVVATFNGDNELVLTNNAAGISSTITSISGSAATALGLDAANADYVQGTEKNLLTITLNNETHTVSLATTDYSAGGNDGAVQFVADIQAKIQALGGDFASVTVGFDDNNNIMFTTADSSDEFTIDGGGAAALIGTSFTTGTEGSGNNQLSVTVGGAKKNITLADGSYDFTVVGDRTTFLTDLNSKLDTAFGTGNAVASFNADNELVITNSLTGSASTIGAVTGSAASALGLGSAALQQGQNANNTGTLTIDGIDVNISLTAGNYTAGGLASDLQSQIRAADPALANATVSLADGKFVISSGTQGSDGSVTIGADELAKTLKLTASEGAQSTVGADAVDQGLKMQIGANNGQTLTVDIGDMRSLALGISGTGAGAAQGSVAGAAFTSTQSVTNGTNNTGAEYGLDVTTSEKATAAIEVLDNAIKTISNERSKLGAFQNRLEHTINNLGASAENLTAAESRIRDVDMAKEMMEFTKNNILSQAAQAMLAQANQQPQGVLQLLR</sequence>
<feature type="domain" description="Flagellin C-terminal" evidence="6">
    <location>
        <begin position="822"/>
        <end position="907"/>
    </location>
</feature>
<dbReference type="PANTHER" id="PTHR42792">
    <property type="entry name" value="FLAGELLIN"/>
    <property type="match status" value="1"/>
</dbReference>
<dbReference type="Pfam" id="PF00669">
    <property type="entry name" value="Flagellin_N"/>
    <property type="match status" value="1"/>
</dbReference>
<dbReference type="SUPFAM" id="SSF64518">
    <property type="entry name" value="Phase 1 flagellin"/>
    <property type="match status" value="1"/>
</dbReference>
<dbReference type="InterPro" id="IPR046358">
    <property type="entry name" value="Flagellin_C"/>
</dbReference>
<dbReference type="GO" id="GO:0005576">
    <property type="term" value="C:extracellular region"/>
    <property type="evidence" value="ECO:0007669"/>
    <property type="project" value="UniProtKB-SubCell"/>
</dbReference>
<comment type="caution">
    <text evidence="7">The sequence shown here is derived from an EMBL/GenBank/DDBJ whole genome shotgun (WGS) entry which is preliminary data.</text>
</comment>
<accession>A0A916Z1V9</accession>
<dbReference type="Pfam" id="PF00700">
    <property type="entry name" value="Flagellin_C"/>
    <property type="match status" value="1"/>
</dbReference>
<proteinExistence type="inferred from homology"/>